<dbReference type="FunFam" id="3.40.50.1580:FF:000012">
    <property type="entry name" value="Probable 6-oxopurine nucleoside phosphorylase"/>
    <property type="match status" value="1"/>
</dbReference>
<dbReference type="PANTHER" id="PTHR42679">
    <property type="entry name" value="S-METHYL-5'-THIOADENOSINE PHOSPHORYLASE"/>
    <property type="match status" value="1"/>
</dbReference>
<proteinExistence type="inferred from homology"/>
<evidence type="ECO:0000259" key="5">
    <source>
        <dbReference type="Pfam" id="PF01048"/>
    </source>
</evidence>
<feature type="binding site" evidence="4">
    <location>
        <begin position="209"/>
        <end position="211"/>
    </location>
    <ligand>
        <name>substrate</name>
    </ligand>
</feature>
<evidence type="ECO:0000256" key="4">
    <source>
        <dbReference type="HAMAP-Rule" id="MF_01963"/>
    </source>
</evidence>
<evidence type="ECO:0000313" key="6">
    <source>
        <dbReference type="EMBL" id="TBW34761.1"/>
    </source>
</evidence>
<gene>
    <name evidence="4" type="primary">mtnP</name>
    <name evidence="6" type="ORF">EYW49_17725</name>
</gene>
<dbReference type="HAMAP" id="MF_01963">
    <property type="entry name" value="MTAP"/>
    <property type="match status" value="1"/>
</dbReference>
<dbReference type="Proteomes" id="UP000292781">
    <property type="component" value="Unassembled WGS sequence"/>
</dbReference>
<dbReference type="GO" id="GO:0017061">
    <property type="term" value="F:S-methyl-5-thioadenosine phosphorylase activity"/>
    <property type="evidence" value="ECO:0007669"/>
    <property type="project" value="UniProtKB-UniRule"/>
</dbReference>
<reference evidence="6 7" key="1">
    <citation type="submission" date="2019-02" db="EMBL/GenBank/DDBJ databases">
        <title>Siculibacillus lacustris gen. nov., sp. nov., a new rosette-forming bacterium isolated from a freshwater crater lake (Lake St. Ana, Romania).</title>
        <authorList>
            <person name="Felfoldi T."/>
            <person name="Marton Z."/>
            <person name="Szabo A."/>
            <person name="Mentes A."/>
            <person name="Boka K."/>
            <person name="Marialigeti K."/>
            <person name="Mathe I."/>
            <person name="Koncz M."/>
            <person name="Schumann P."/>
            <person name="Toth E."/>
        </authorList>
    </citation>
    <scope>NUCLEOTIDE SEQUENCE [LARGE SCALE GENOMIC DNA]</scope>
    <source>
        <strain evidence="6 7">SA-279</strain>
    </source>
</reference>
<keyword evidence="3 4" id="KW-0660">Purine salvage</keyword>
<protein>
    <recommendedName>
        <fullName evidence="4">S-methyl-5'-thioadenosine phosphorylase</fullName>
        <ecNumber evidence="4">2.4.2.28</ecNumber>
    </recommendedName>
    <alternativeName>
        <fullName evidence="4">5'-methylthioadenosine phosphorylase</fullName>
        <shortName evidence="4">MTA phosphorylase</shortName>
        <shortName evidence="4">MTAP</shortName>
    </alternativeName>
</protein>
<feature type="binding site" evidence="4">
    <location>
        <position position="186"/>
    </location>
    <ligand>
        <name>phosphate</name>
        <dbReference type="ChEBI" id="CHEBI:43474"/>
    </ligand>
</feature>
<sequence>MAASVIGVIGGSGLYDLPGLVDATWTRVDSPWGTPSDELLIGTIGGNKLVFLPRHGRGHRIPPSEIDYRANIDALKRAGVTDLVSISAVGSYREDLAPGTFVLIDQFVDRTVARASSFFGTGCVGHVGFGHPVSPGLMDRLKVAALAEDIDVRRGGTYVCMEGPQFSTLAESLWYKSAGFDVIGMTNMPEAKLAREAELPYATVAMVTDYDCWHPSEDHVDVASVIKVVYDNADKARRLIARFAHDFPAEHPPCPIGSDRALDHALMTAHDKRDPALLAKLDAVAGRVLNKVRP</sequence>
<dbReference type="NCBIfam" id="TIGR01694">
    <property type="entry name" value="MTAP"/>
    <property type="match status" value="1"/>
</dbReference>
<evidence type="ECO:0000256" key="3">
    <source>
        <dbReference type="ARBA" id="ARBA00022726"/>
    </source>
</evidence>
<comment type="similarity">
    <text evidence="4">Belongs to the PNP/MTAP phosphorylase family. MTAP subfamily.</text>
</comment>
<comment type="pathway">
    <text evidence="4">Amino-acid biosynthesis; L-methionine biosynthesis via salvage pathway; S-methyl-5-thio-alpha-D-ribose 1-phosphate from S-methyl-5'-thioadenosine (phosphorylase route): step 1/1.</text>
</comment>
<dbReference type="SUPFAM" id="SSF53167">
    <property type="entry name" value="Purine and uridine phosphorylases"/>
    <property type="match status" value="1"/>
</dbReference>
<comment type="caution">
    <text evidence="6">The sequence shown here is derived from an EMBL/GenBank/DDBJ whole genome shotgun (WGS) entry which is preliminary data.</text>
</comment>
<feature type="site" description="Important for substrate specificity" evidence="4">
    <location>
        <position position="222"/>
    </location>
</feature>
<feature type="domain" description="Nucleoside phosphorylase" evidence="5">
    <location>
        <begin position="6"/>
        <end position="243"/>
    </location>
</feature>
<name>A0A4Q9VHW3_9HYPH</name>
<dbReference type="InterPro" id="IPR010044">
    <property type="entry name" value="MTAP"/>
</dbReference>
<dbReference type="PANTHER" id="PTHR42679:SF2">
    <property type="entry name" value="S-METHYL-5'-THIOADENOSINE PHOSPHORYLASE"/>
    <property type="match status" value="1"/>
</dbReference>
<dbReference type="InterPro" id="IPR000845">
    <property type="entry name" value="Nucleoside_phosphorylase_d"/>
</dbReference>
<feature type="binding site" evidence="4">
    <location>
        <begin position="87"/>
        <end position="88"/>
    </location>
    <ligand>
        <name>phosphate</name>
        <dbReference type="ChEBI" id="CHEBI:43474"/>
    </ligand>
</feature>
<dbReference type="EC" id="2.4.2.28" evidence="4"/>
<dbReference type="OrthoDB" id="1523230at2"/>
<dbReference type="UniPathway" id="UPA00904">
    <property type="reaction ID" value="UER00873"/>
</dbReference>
<feature type="binding site" evidence="4">
    <location>
        <position position="12"/>
    </location>
    <ligand>
        <name>phosphate</name>
        <dbReference type="ChEBI" id="CHEBI:43474"/>
    </ligand>
</feature>
<comment type="catalytic activity">
    <reaction evidence="4">
        <text>S-methyl-5'-thioadenosine + phosphate = 5-(methylsulfanyl)-alpha-D-ribose 1-phosphate + adenine</text>
        <dbReference type="Rhea" id="RHEA:11852"/>
        <dbReference type="ChEBI" id="CHEBI:16708"/>
        <dbReference type="ChEBI" id="CHEBI:17509"/>
        <dbReference type="ChEBI" id="CHEBI:43474"/>
        <dbReference type="ChEBI" id="CHEBI:58533"/>
        <dbReference type="EC" id="2.4.2.28"/>
    </reaction>
</comment>
<evidence type="ECO:0000256" key="2">
    <source>
        <dbReference type="ARBA" id="ARBA00022679"/>
    </source>
</evidence>
<dbReference type="GO" id="GO:0019509">
    <property type="term" value="P:L-methionine salvage from methylthioadenosine"/>
    <property type="evidence" value="ECO:0007669"/>
    <property type="project" value="UniProtKB-UniRule"/>
</dbReference>
<keyword evidence="1 4" id="KW-0328">Glycosyltransferase</keyword>
<dbReference type="EMBL" id="SJFN01000031">
    <property type="protein sequence ID" value="TBW34761.1"/>
    <property type="molecule type" value="Genomic_DNA"/>
</dbReference>
<dbReference type="Pfam" id="PF01048">
    <property type="entry name" value="PNP_UDP_1"/>
    <property type="match status" value="1"/>
</dbReference>
<dbReference type="Gene3D" id="3.40.50.1580">
    <property type="entry name" value="Nucleoside phosphorylase domain"/>
    <property type="match status" value="1"/>
</dbReference>
<dbReference type="RefSeq" id="WP_131310966.1">
    <property type="nucleotide sequence ID" value="NZ_SJFN01000031.1"/>
</dbReference>
<comment type="subunit">
    <text evidence="4">Homohexamer. Dimer of a homotrimer.</text>
</comment>
<dbReference type="InterPro" id="IPR035994">
    <property type="entry name" value="Nucleoside_phosphorylase_sf"/>
</dbReference>
<organism evidence="6 7">
    <name type="scientific">Siculibacillus lacustris</name>
    <dbReference type="NCBI Taxonomy" id="1549641"/>
    <lineage>
        <taxon>Bacteria</taxon>
        <taxon>Pseudomonadati</taxon>
        <taxon>Pseudomonadota</taxon>
        <taxon>Alphaproteobacteria</taxon>
        <taxon>Hyphomicrobiales</taxon>
        <taxon>Ancalomicrobiaceae</taxon>
        <taxon>Siculibacillus</taxon>
    </lineage>
</organism>
<evidence type="ECO:0000256" key="1">
    <source>
        <dbReference type="ARBA" id="ARBA00022676"/>
    </source>
</evidence>
<dbReference type="NCBIfam" id="NF006492">
    <property type="entry name" value="PRK08931.1"/>
    <property type="match status" value="1"/>
</dbReference>
<feature type="site" description="Important for substrate specificity" evidence="4">
    <location>
        <position position="167"/>
    </location>
</feature>
<dbReference type="GO" id="GO:0006166">
    <property type="term" value="P:purine ribonucleoside salvage"/>
    <property type="evidence" value="ECO:0007669"/>
    <property type="project" value="UniProtKB-KW"/>
</dbReference>
<dbReference type="AlphaFoldDB" id="A0A4Q9VHW3"/>
<comment type="function">
    <text evidence="4">Catalyzes the reversible phosphorylation of S-methyl-5'-thioadenosine (MTA) to adenine and 5-methylthioribose-1-phosphate. Involved in the breakdown of MTA, a major by-product of polyamine biosynthesis. Responsible for the first step in the methionine salvage pathway after MTA has been generated from S-adenosylmethionine. Has broad substrate specificity with 6-aminopurine nucleosides as preferred substrates.</text>
</comment>
<evidence type="ECO:0000313" key="7">
    <source>
        <dbReference type="Proteomes" id="UP000292781"/>
    </source>
</evidence>
<accession>A0A4Q9VHW3</accession>
<feature type="binding site" evidence="4">
    <location>
        <begin position="54"/>
        <end position="55"/>
    </location>
    <ligand>
        <name>phosphate</name>
        <dbReference type="ChEBI" id="CHEBI:43474"/>
    </ligand>
</feature>
<dbReference type="CDD" id="cd09010">
    <property type="entry name" value="MTAP_SsMTAPII_like_MTIP"/>
    <property type="match status" value="1"/>
</dbReference>
<keyword evidence="2 4" id="KW-0808">Transferase</keyword>
<dbReference type="GO" id="GO:0005829">
    <property type="term" value="C:cytosol"/>
    <property type="evidence" value="ECO:0007669"/>
    <property type="project" value="TreeGrafter"/>
</dbReference>
<feature type="binding site" evidence="4">
    <location>
        <position position="185"/>
    </location>
    <ligand>
        <name>substrate</name>
    </ligand>
</feature>
<keyword evidence="7" id="KW-1185">Reference proteome</keyword>